<dbReference type="Proteomes" id="UP000053405">
    <property type="component" value="Unassembled WGS sequence"/>
</dbReference>
<evidence type="ECO:0000256" key="10">
    <source>
        <dbReference type="ARBA" id="ARBA00022777"/>
    </source>
</evidence>
<evidence type="ECO:0000256" key="16">
    <source>
        <dbReference type="ARBA" id="ARBA00023012"/>
    </source>
</evidence>
<organism evidence="24 25">
    <name type="scientific">Gordonia hirsuta DSM 44140 = NBRC 16056</name>
    <dbReference type="NCBI Taxonomy" id="1121927"/>
    <lineage>
        <taxon>Bacteria</taxon>
        <taxon>Bacillati</taxon>
        <taxon>Actinomycetota</taxon>
        <taxon>Actinomycetes</taxon>
        <taxon>Mycobacteriales</taxon>
        <taxon>Gordoniaceae</taxon>
        <taxon>Gordonia</taxon>
    </lineage>
</organism>
<dbReference type="InterPro" id="IPR036097">
    <property type="entry name" value="HisK_dim/P_sf"/>
</dbReference>
<dbReference type="Gene3D" id="3.30.565.10">
    <property type="entry name" value="Histidine kinase-like ATPase, C-terminal domain"/>
    <property type="match status" value="1"/>
</dbReference>
<dbReference type="SMART" id="SM00304">
    <property type="entry name" value="HAMP"/>
    <property type="match status" value="1"/>
</dbReference>
<dbReference type="EMBL" id="BANT01000012">
    <property type="protein sequence ID" value="GAC56742.1"/>
    <property type="molecule type" value="Genomic_DNA"/>
</dbReference>
<accession>L7L9L6</accession>
<keyword evidence="9" id="KW-0547">Nucleotide-binding</keyword>
<dbReference type="PROSITE" id="PS50109">
    <property type="entry name" value="HIS_KIN"/>
    <property type="match status" value="1"/>
</dbReference>
<comment type="subcellular location">
    <subcellularLocation>
        <location evidence="4">Cell membrane</location>
    </subcellularLocation>
</comment>
<evidence type="ECO:0000256" key="2">
    <source>
        <dbReference type="ARBA" id="ARBA00001936"/>
    </source>
</evidence>
<keyword evidence="12" id="KW-0067">ATP-binding</keyword>
<dbReference type="STRING" id="1121927.GOHSU_12_01320"/>
<evidence type="ECO:0000256" key="7">
    <source>
        <dbReference type="ARBA" id="ARBA00022679"/>
    </source>
</evidence>
<comment type="catalytic activity">
    <reaction evidence="1">
        <text>ATP + protein L-histidine = ADP + protein N-phospho-L-histidine.</text>
        <dbReference type="EC" id="2.7.13.3"/>
    </reaction>
</comment>
<feature type="domain" description="Histidine kinase" evidence="22">
    <location>
        <begin position="213"/>
        <end position="415"/>
    </location>
</feature>
<evidence type="ECO:0000256" key="18">
    <source>
        <dbReference type="ARBA" id="ARBA00023211"/>
    </source>
</evidence>
<keyword evidence="18" id="KW-0464">Manganese</keyword>
<dbReference type="InterPro" id="IPR036890">
    <property type="entry name" value="HATPase_C_sf"/>
</dbReference>
<keyword evidence="21" id="KW-0472">Membrane</keyword>
<dbReference type="PANTHER" id="PTHR44936:SF9">
    <property type="entry name" value="SENSOR PROTEIN CREC"/>
    <property type="match status" value="1"/>
</dbReference>
<evidence type="ECO:0000256" key="9">
    <source>
        <dbReference type="ARBA" id="ARBA00022741"/>
    </source>
</evidence>
<evidence type="ECO:0000256" key="6">
    <source>
        <dbReference type="ARBA" id="ARBA00022553"/>
    </source>
</evidence>
<evidence type="ECO:0000256" key="4">
    <source>
        <dbReference type="ARBA" id="ARBA00004236"/>
    </source>
</evidence>
<dbReference type="SUPFAM" id="SSF47384">
    <property type="entry name" value="Homodimeric domain of signal transducing histidine kinase"/>
    <property type="match status" value="1"/>
</dbReference>
<dbReference type="GO" id="GO:0004721">
    <property type="term" value="F:phosphoprotein phosphatase activity"/>
    <property type="evidence" value="ECO:0007669"/>
    <property type="project" value="UniProtKB-KW"/>
</dbReference>
<keyword evidence="17" id="KW-0346">Stress response</keyword>
<dbReference type="Pfam" id="PF00672">
    <property type="entry name" value="HAMP"/>
    <property type="match status" value="1"/>
</dbReference>
<dbReference type="GO" id="GO:0005524">
    <property type="term" value="F:ATP binding"/>
    <property type="evidence" value="ECO:0007669"/>
    <property type="project" value="UniProtKB-KW"/>
</dbReference>
<dbReference type="GO" id="GO:0000155">
    <property type="term" value="F:phosphorelay sensor kinase activity"/>
    <property type="evidence" value="ECO:0007669"/>
    <property type="project" value="InterPro"/>
</dbReference>
<feature type="transmembrane region" description="Helical" evidence="21">
    <location>
        <begin position="127"/>
        <end position="151"/>
    </location>
</feature>
<dbReference type="InterPro" id="IPR004358">
    <property type="entry name" value="Sig_transdc_His_kin-like_C"/>
</dbReference>
<sequence>MRQRILRTMIAVLVAMAILLGLPLTVITWRWIDRSAHEDLAGRLKTMSEYVLAEEAAGRLPGPQALELDQLRLLLPSGGTLILQKPDGVQQLGPPVADDLLAESVTLGPGYTLTLSVPSREMRTSQWVAVGVLGVVIGASVAAGALVALLTARRLTEPLIRVAHRAAAMARGDLRSPWPYQDIDELDRVTAALSEANAEIARRLEREGQIIGDVSHQLRSRLTAIGLRLDELTLHPDPAVVTEAQAGVAQVERLATELDELVSASRAEGGELTAIAVAELIDSLTDDFAVAFAAHGRTLRVHSPPQIRAVHGRPGRLRETLSALLDNALHHGAGETTVGVEDLGSADVLRFTVADRGRGVPDRLADQIFRRGFSAGHSSGIGLSMARALIESDGGRLDLVSRRPAVFAVVVPVARDDGSAGPQLRRDRVPHR</sequence>
<evidence type="ECO:0000256" key="15">
    <source>
        <dbReference type="ARBA" id="ARBA00022989"/>
    </source>
</evidence>
<evidence type="ECO:0000256" key="19">
    <source>
        <dbReference type="ARBA" id="ARBA00040454"/>
    </source>
</evidence>
<keyword evidence="25" id="KW-1185">Reference proteome</keyword>
<evidence type="ECO:0000256" key="11">
    <source>
        <dbReference type="ARBA" id="ARBA00022801"/>
    </source>
</evidence>
<evidence type="ECO:0000256" key="3">
    <source>
        <dbReference type="ARBA" id="ARBA00001946"/>
    </source>
</evidence>
<keyword evidence="16" id="KW-0902">Two-component regulatory system</keyword>
<dbReference type="AlphaFoldDB" id="L7L9L6"/>
<keyword evidence="15 21" id="KW-1133">Transmembrane helix</keyword>
<dbReference type="Gene3D" id="1.10.287.130">
    <property type="match status" value="1"/>
</dbReference>
<dbReference type="SMART" id="SM00387">
    <property type="entry name" value="HATPase_c"/>
    <property type="match status" value="1"/>
</dbReference>
<comment type="caution">
    <text evidence="24">The sequence shown here is derived from an EMBL/GenBank/DDBJ whole genome shotgun (WGS) entry which is preliminary data.</text>
</comment>
<protein>
    <recommendedName>
        <fullName evidence="19">Signal transduction histidine-protein kinase/phosphatase MprB</fullName>
        <ecNumber evidence="5">2.7.13.3</ecNumber>
    </recommendedName>
    <alternativeName>
        <fullName evidence="20">Mycobacterial persistence regulator B</fullName>
    </alternativeName>
</protein>
<evidence type="ECO:0000256" key="20">
    <source>
        <dbReference type="ARBA" id="ARBA00041776"/>
    </source>
</evidence>
<feature type="transmembrane region" description="Helical" evidence="21">
    <location>
        <begin position="12"/>
        <end position="32"/>
    </location>
</feature>
<keyword evidence="6" id="KW-0597">Phosphoprotein</keyword>
<evidence type="ECO:0000256" key="1">
    <source>
        <dbReference type="ARBA" id="ARBA00000085"/>
    </source>
</evidence>
<dbReference type="EC" id="2.7.13.3" evidence="5"/>
<dbReference type="InterPro" id="IPR003660">
    <property type="entry name" value="HAMP_dom"/>
</dbReference>
<evidence type="ECO:0000313" key="25">
    <source>
        <dbReference type="Proteomes" id="UP000053405"/>
    </source>
</evidence>
<evidence type="ECO:0000259" key="22">
    <source>
        <dbReference type="PROSITE" id="PS50109"/>
    </source>
</evidence>
<dbReference type="SUPFAM" id="SSF55874">
    <property type="entry name" value="ATPase domain of HSP90 chaperone/DNA topoisomerase II/histidine kinase"/>
    <property type="match status" value="1"/>
</dbReference>
<evidence type="ECO:0000256" key="21">
    <source>
        <dbReference type="SAM" id="Phobius"/>
    </source>
</evidence>
<keyword evidence="13" id="KW-0460">Magnesium</keyword>
<dbReference type="PROSITE" id="PS50885">
    <property type="entry name" value="HAMP"/>
    <property type="match status" value="1"/>
</dbReference>
<comment type="cofactor">
    <cofactor evidence="3">
        <name>Mg(2+)</name>
        <dbReference type="ChEBI" id="CHEBI:18420"/>
    </cofactor>
</comment>
<evidence type="ECO:0000256" key="17">
    <source>
        <dbReference type="ARBA" id="ARBA00023016"/>
    </source>
</evidence>
<keyword evidence="8 21" id="KW-0812">Transmembrane</keyword>
<evidence type="ECO:0000256" key="8">
    <source>
        <dbReference type="ARBA" id="ARBA00022692"/>
    </source>
</evidence>
<name>L7L9L6_9ACTN</name>
<evidence type="ECO:0000256" key="5">
    <source>
        <dbReference type="ARBA" id="ARBA00012438"/>
    </source>
</evidence>
<reference evidence="24 25" key="1">
    <citation type="submission" date="2012-12" db="EMBL/GenBank/DDBJ databases">
        <title>Whole genome shotgun sequence of Gordonia hirsuta NBRC 16056.</title>
        <authorList>
            <person name="Isaki-Nakamura S."/>
            <person name="Hosoyama A."/>
            <person name="Tsuchikane K."/>
            <person name="Katsumata H."/>
            <person name="Baba S."/>
            <person name="Yamazaki S."/>
            <person name="Fujita N."/>
        </authorList>
    </citation>
    <scope>NUCLEOTIDE SEQUENCE [LARGE SCALE GENOMIC DNA]</scope>
    <source>
        <strain evidence="24 25">NBRC 16056</strain>
    </source>
</reference>
<evidence type="ECO:0000256" key="14">
    <source>
        <dbReference type="ARBA" id="ARBA00022912"/>
    </source>
</evidence>
<dbReference type="GO" id="GO:0005886">
    <property type="term" value="C:plasma membrane"/>
    <property type="evidence" value="ECO:0007669"/>
    <property type="project" value="UniProtKB-SubCell"/>
</dbReference>
<dbReference type="eggNOG" id="COG0642">
    <property type="taxonomic scope" value="Bacteria"/>
</dbReference>
<dbReference type="InterPro" id="IPR005467">
    <property type="entry name" value="His_kinase_dom"/>
</dbReference>
<feature type="domain" description="HAMP" evidence="23">
    <location>
        <begin position="153"/>
        <end position="205"/>
    </location>
</feature>
<dbReference type="PRINTS" id="PR00344">
    <property type="entry name" value="BCTRLSENSOR"/>
</dbReference>
<gene>
    <name evidence="24" type="ORF">GOHSU_12_01320</name>
</gene>
<keyword evidence="11" id="KW-0378">Hydrolase</keyword>
<dbReference type="OrthoDB" id="5499837at2"/>
<proteinExistence type="predicted"/>
<dbReference type="InterPro" id="IPR050980">
    <property type="entry name" value="2C_sensor_his_kinase"/>
</dbReference>
<dbReference type="Pfam" id="PF02518">
    <property type="entry name" value="HATPase_c"/>
    <property type="match status" value="1"/>
</dbReference>
<keyword evidence="10 24" id="KW-0418">Kinase</keyword>
<keyword evidence="7" id="KW-0808">Transferase</keyword>
<keyword evidence="14" id="KW-0904">Protein phosphatase</keyword>
<dbReference type="PANTHER" id="PTHR44936">
    <property type="entry name" value="SENSOR PROTEIN CREC"/>
    <property type="match status" value="1"/>
</dbReference>
<comment type="cofactor">
    <cofactor evidence="2">
        <name>Mn(2+)</name>
        <dbReference type="ChEBI" id="CHEBI:29035"/>
    </cofactor>
</comment>
<dbReference type="RefSeq" id="WP_005937528.1">
    <property type="nucleotide sequence ID" value="NZ_ATVK01000045.1"/>
</dbReference>
<dbReference type="InterPro" id="IPR003594">
    <property type="entry name" value="HATPase_dom"/>
</dbReference>
<evidence type="ECO:0000313" key="24">
    <source>
        <dbReference type="EMBL" id="GAC56742.1"/>
    </source>
</evidence>
<evidence type="ECO:0000256" key="13">
    <source>
        <dbReference type="ARBA" id="ARBA00022842"/>
    </source>
</evidence>
<evidence type="ECO:0000259" key="23">
    <source>
        <dbReference type="PROSITE" id="PS50885"/>
    </source>
</evidence>
<evidence type="ECO:0000256" key="12">
    <source>
        <dbReference type="ARBA" id="ARBA00022840"/>
    </source>
</evidence>